<dbReference type="OrthoDB" id="3212792at2"/>
<dbReference type="Pfam" id="PF01042">
    <property type="entry name" value="Ribonuc_L-PSP"/>
    <property type="match status" value="1"/>
</dbReference>
<keyword evidence="3" id="KW-1185">Reference proteome</keyword>
<dbReference type="EMBL" id="SJKB01000003">
    <property type="protein sequence ID" value="TCC62934.1"/>
    <property type="molecule type" value="Genomic_DNA"/>
</dbReference>
<dbReference type="InterPro" id="IPR006175">
    <property type="entry name" value="YjgF/YER057c/UK114"/>
</dbReference>
<protein>
    <submittedName>
        <fullName evidence="2">RidA family protein</fullName>
    </submittedName>
</protein>
<accession>A0A4R0KTS3</accession>
<evidence type="ECO:0000313" key="3">
    <source>
        <dbReference type="Proteomes" id="UP000291144"/>
    </source>
</evidence>
<dbReference type="Proteomes" id="UP000291144">
    <property type="component" value="Unassembled WGS sequence"/>
</dbReference>
<dbReference type="InterPro" id="IPR035959">
    <property type="entry name" value="RutC-like_sf"/>
</dbReference>
<dbReference type="PANTHER" id="PTHR11803:SF58">
    <property type="entry name" value="PROTEIN HMF1-RELATED"/>
    <property type="match status" value="1"/>
</dbReference>
<proteinExistence type="inferred from homology"/>
<name>A0A4R0KTS3_9ACTN</name>
<dbReference type="Gene3D" id="3.30.1330.40">
    <property type="entry name" value="RutC-like"/>
    <property type="match status" value="1"/>
</dbReference>
<reference evidence="2 3" key="1">
    <citation type="submission" date="2019-02" db="EMBL/GenBank/DDBJ databases">
        <title>Kribbella capetownensis sp. nov. and Kribbella speibonae sp. nov., isolated from soil.</title>
        <authorList>
            <person name="Curtis S.M."/>
            <person name="Norton I."/>
            <person name="Everest G.J."/>
            <person name="Meyers P.R."/>
        </authorList>
    </citation>
    <scope>NUCLEOTIDE SEQUENCE [LARGE SCALE GENOMIC DNA]</scope>
    <source>
        <strain evidence="2 3">NRRL B-24813</strain>
    </source>
</reference>
<dbReference type="GO" id="GO:0019239">
    <property type="term" value="F:deaminase activity"/>
    <property type="evidence" value="ECO:0007669"/>
    <property type="project" value="TreeGrafter"/>
</dbReference>
<dbReference type="SUPFAM" id="SSF55298">
    <property type="entry name" value="YjgF-like"/>
    <property type="match status" value="1"/>
</dbReference>
<dbReference type="GO" id="GO:0005829">
    <property type="term" value="C:cytosol"/>
    <property type="evidence" value="ECO:0007669"/>
    <property type="project" value="TreeGrafter"/>
</dbReference>
<evidence type="ECO:0000256" key="1">
    <source>
        <dbReference type="ARBA" id="ARBA00010552"/>
    </source>
</evidence>
<comment type="similarity">
    <text evidence="1">Belongs to the RutC family.</text>
</comment>
<dbReference type="PANTHER" id="PTHR11803">
    <property type="entry name" value="2-IMINOBUTANOATE/2-IMINOPROPANOATE DEAMINASE RIDA"/>
    <property type="match status" value="1"/>
</dbReference>
<gene>
    <name evidence="2" type="ORF">E0H73_10580</name>
</gene>
<evidence type="ECO:0000313" key="2">
    <source>
        <dbReference type="EMBL" id="TCC62934.1"/>
    </source>
</evidence>
<comment type="caution">
    <text evidence="2">The sequence shown here is derived from an EMBL/GenBank/DDBJ whole genome shotgun (WGS) entry which is preliminary data.</text>
</comment>
<sequence>MELINPEGLLEPETYSHVAIASGTKLVFVAGQEPEDAAGNLVGAGDLEAQSRQAFANLGRALAAAGARPDQVTKITIYLVGYRREHQAAVEVGRYSLFGEHKPTDVLVGIQSLAHPEQLIEVDAIAVI</sequence>
<dbReference type="RefSeq" id="WP_131353450.1">
    <property type="nucleotide sequence ID" value="NZ_SJKB01000003.1"/>
</dbReference>
<dbReference type="CDD" id="cd00448">
    <property type="entry name" value="YjgF_YER057c_UK114_family"/>
    <property type="match status" value="1"/>
</dbReference>
<dbReference type="AlphaFoldDB" id="A0A4R0KTS3"/>
<organism evidence="2 3">
    <name type="scientific">Kribbella pittospori</name>
    <dbReference type="NCBI Taxonomy" id="722689"/>
    <lineage>
        <taxon>Bacteria</taxon>
        <taxon>Bacillati</taxon>
        <taxon>Actinomycetota</taxon>
        <taxon>Actinomycetes</taxon>
        <taxon>Propionibacteriales</taxon>
        <taxon>Kribbellaceae</taxon>
        <taxon>Kribbella</taxon>
    </lineage>
</organism>